<keyword evidence="4" id="KW-0443">Lipid metabolism</keyword>
<organism evidence="6 7">
    <name type="scientific">Ammonifex thiophilus</name>
    <dbReference type="NCBI Taxonomy" id="444093"/>
    <lineage>
        <taxon>Bacteria</taxon>
        <taxon>Bacillati</taxon>
        <taxon>Bacillota</taxon>
        <taxon>Clostridia</taxon>
        <taxon>Thermoanaerobacterales</taxon>
        <taxon>Thermoanaerobacteraceae</taxon>
        <taxon>Ammonifex</taxon>
    </lineage>
</organism>
<dbReference type="InterPro" id="IPR002123">
    <property type="entry name" value="Plipid/glycerol_acylTrfase"/>
</dbReference>
<keyword evidence="4" id="KW-0444">Lipid biosynthesis</keyword>
<dbReference type="CDD" id="cd07989">
    <property type="entry name" value="LPLAT_AGPAT-like"/>
    <property type="match status" value="1"/>
</dbReference>
<dbReference type="GO" id="GO:0006654">
    <property type="term" value="P:phosphatidic acid biosynthetic process"/>
    <property type="evidence" value="ECO:0007669"/>
    <property type="project" value="TreeGrafter"/>
</dbReference>
<gene>
    <name evidence="6" type="ORF">DXX99_10155</name>
</gene>
<dbReference type="GO" id="GO:0016020">
    <property type="term" value="C:membrane"/>
    <property type="evidence" value="ECO:0007669"/>
    <property type="project" value="InterPro"/>
</dbReference>
<dbReference type="InterPro" id="IPR004552">
    <property type="entry name" value="AGP_acyltrans"/>
</dbReference>
<name>A0A3D8P0Z6_9THEO</name>
<dbReference type="NCBIfam" id="TIGR00530">
    <property type="entry name" value="AGP_acyltrn"/>
    <property type="match status" value="1"/>
</dbReference>
<evidence type="ECO:0000259" key="5">
    <source>
        <dbReference type="SMART" id="SM00563"/>
    </source>
</evidence>
<dbReference type="RefSeq" id="WP_115793368.1">
    <property type="nucleotide sequence ID" value="NZ_QSLN01000026.1"/>
</dbReference>
<dbReference type="AlphaFoldDB" id="A0A3D8P0Z6"/>
<dbReference type="SUPFAM" id="SSF69593">
    <property type="entry name" value="Glycerol-3-phosphate (1)-acyltransferase"/>
    <property type="match status" value="1"/>
</dbReference>
<keyword evidence="4" id="KW-1208">Phospholipid metabolism</keyword>
<dbReference type="OrthoDB" id="9803035at2"/>
<comment type="catalytic activity">
    <reaction evidence="4">
        <text>a 1-acyl-sn-glycero-3-phosphate + an acyl-CoA = a 1,2-diacyl-sn-glycero-3-phosphate + CoA</text>
        <dbReference type="Rhea" id="RHEA:19709"/>
        <dbReference type="ChEBI" id="CHEBI:57287"/>
        <dbReference type="ChEBI" id="CHEBI:57970"/>
        <dbReference type="ChEBI" id="CHEBI:58342"/>
        <dbReference type="ChEBI" id="CHEBI:58608"/>
        <dbReference type="EC" id="2.3.1.51"/>
    </reaction>
</comment>
<evidence type="ECO:0000256" key="3">
    <source>
        <dbReference type="ARBA" id="ARBA00023315"/>
    </source>
</evidence>
<dbReference type="GO" id="GO:0003841">
    <property type="term" value="F:1-acylglycerol-3-phosphate O-acyltransferase activity"/>
    <property type="evidence" value="ECO:0007669"/>
    <property type="project" value="UniProtKB-UniRule"/>
</dbReference>
<dbReference type="Pfam" id="PF01553">
    <property type="entry name" value="Acyltransferase"/>
    <property type="match status" value="1"/>
</dbReference>
<evidence type="ECO:0000256" key="1">
    <source>
        <dbReference type="ARBA" id="ARBA00008655"/>
    </source>
</evidence>
<evidence type="ECO:0000256" key="4">
    <source>
        <dbReference type="RuleBase" id="RU361267"/>
    </source>
</evidence>
<comment type="caution">
    <text evidence="6">The sequence shown here is derived from an EMBL/GenBank/DDBJ whole genome shotgun (WGS) entry which is preliminary data.</text>
</comment>
<comment type="domain">
    <text evidence="4">The HXXXXD motif is essential for acyltransferase activity and may constitute the binding site for the phosphate moiety of the glycerol-3-phosphate.</text>
</comment>
<evidence type="ECO:0000256" key="2">
    <source>
        <dbReference type="ARBA" id="ARBA00022679"/>
    </source>
</evidence>
<comment type="similarity">
    <text evidence="1 4">Belongs to the 1-acyl-sn-glycerol-3-phosphate acyltransferase family.</text>
</comment>
<dbReference type="EC" id="2.3.1.51" evidence="4"/>
<protein>
    <recommendedName>
        <fullName evidence="4">1-acyl-sn-glycerol-3-phosphate acyltransferase</fullName>
        <ecNumber evidence="4">2.3.1.51</ecNumber>
    </recommendedName>
</protein>
<feature type="domain" description="Phospholipid/glycerol acyltransferase" evidence="5">
    <location>
        <begin position="34"/>
        <end position="146"/>
    </location>
</feature>
<proteinExistence type="inferred from homology"/>
<keyword evidence="2 4" id="KW-0808">Transferase</keyword>
<accession>A0A3D8P0Z6</accession>
<dbReference type="Proteomes" id="UP000256329">
    <property type="component" value="Unassembled WGS sequence"/>
</dbReference>
<dbReference type="SMART" id="SM00563">
    <property type="entry name" value="PlsC"/>
    <property type="match status" value="1"/>
</dbReference>
<keyword evidence="3 4" id="KW-0012">Acyltransferase</keyword>
<sequence length="192" mass="21650">MFYWFAWLVCRLYLHVFRGFRVEGLEHFPRKGPVIVAANHQSYLDPVALGCALPRRVYYMAKEELFRIPVLRTLIRWLGAFPVKREEMDRRALRTALNLLARGQVVGIFPEGTRSREGELLPLQPGAALLALKSGAPVVPVALIGTRGWWGRVRVKIGRPFYLTADGPSRSQLTEASRKIEVALKELLGVGS</sequence>
<dbReference type="EMBL" id="QSLN01000026">
    <property type="protein sequence ID" value="RDV80938.1"/>
    <property type="molecule type" value="Genomic_DNA"/>
</dbReference>
<reference evidence="6 7" key="1">
    <citation type="submission" date="2018-08" db="EMBL/GenBank/DDBJ databases">
        <title>Form III RuBisCO-mediated autotrophy in Thermodesulfobium bacteria.</title>
        <authorList>
            <person name="Toshchakov S.V."/>
            <person name="Kublanov I.V."/>
            <person name="Frolov E."/>
            <person name="Bonch-Osmolovskaya E.A."/>
            <person name="Tourova T.P."/>
            <person name="Chernych N.A."/>
            <person name="Lebedinsky A.V."/>
        </authorList>
    </citation>
    <scope>NUCLEOTIDE SEQUENCE [LARGE SCALE GENOMIC DNA]</scope>
    <source>
        <strain evidence="6 7">SR</strain>
    </source>
</reference>
<evidence type="ECO:0000313" key="7">
    <source>
        <dbReference type="Proteomes" id="UP000256329"/>
    </source>
</evidence>
<keyword evidence="4" id="KW-0594">Phospholipid biosynthesis</keyword>
<dbReference type="PANTHER" id="PTHR10434:SF11">
    <property type="entry name" value="1-ACYL-SN-GLYCEROL-3-PHOSPHATE ACYLTRANSFERASE"/>
    <property type="match status" value="1"/>
</dbReference>
<keyword evidence="7" id="KW-1185">Reference proteome</keyword>
<evidence type="ECO:0000313" key="6">
    <source>
        <dbReference type="EMBL" id="RDV80938.1"/>
    </source>
</evidence>
<dbReference type="PANTHER" id="PTHR10434">
    <property type="entry name" value="1-ACYL-SN-GLYCEROL-3-PHOSPHATE ACYLTRANSFERASE"/>
    <property type="match status" value="1"/>
</dbReference>